<evidence type="ECO:0000256" key="3">
    <source>
        <dbReference type="ARBA" id="ARBA00022786"/>
    </source>
</evidence>
<keyword evidence="7" id="KW-1185">Reference proteome</keyword>
<dbReference type="InterPro" id="IPR036322">
    <property type="entry name" value="WD40_repeat_dom_sf"/>
</dbReference>
<evidence type="ECO:0000259" key="5">
    <source>
        <dbReference type="Pfam" id="PF12894"/>
    </source>
</evidence>
<protein>
    <recommendedName>
        <fullName evidence="5">Anaphase-promoting complex subunit 4-like WD40 domain-containing protein</fullName>
    </recommendedName>
</protein>
<comment type="caution">
    <text evidence="6">The sequence shown here is derived from an EMBL/GenBank/DDBJ whole genome shotgun (WGS) entry which is preliminary data.</text>
</comment>
<reference evidence="6 7" key="1">
    <citation type="submission" date="2022-03" db="EMBL/GenBank/DDBJ databases">
        <authorList>
            <person name="Macdonald S."/>
            <person name="Ahmed S."/>
            <person name="Newling K."/>
        </authorList>
    </citation>
    <scope>NUCLEOTIDE SEQUENCE [LARGE SCALE GENOMIC DNA]</scope>
</reference>
<dbReference type="EMBL" id="CAKOAT010915153">
    <property type="protein sequence ID" value="CAH8390727.1"/>
    <property type="molecule type" value="Genomic_DNA"/>
</dbReference>
<dbReference type="PANTHER" id="PTHR13260">
    <property type="entry name" value="ANAPHASE PROMOTING COMPLEX SUBUNIT 4 APC4"/>
    <property type="match status" value="1"/>
</dbReference>
<sequence>MESKEGESSIPFQLQFDKPIPFQRLWTTSPGRSVTSLCWRPDGKAIAVGLEDGTIALHNVKNGKLLRSLKPYAVAVVCPNWEGDGQSNIVWFRL</sequence>
<dbReference type="AlphaFoldDB" id="A0ABC8M395"/>
<dbReference type="Proteomes" id="UP001642260">
    <property type="component" value="Unassembled WGS sequence"/>
</dbReference>
<feature type="domain" description="Anaphase-promoting complex subunit 4-like WD40" evidence="5">
    <location>
        <begin position="22"/>
        <end position="82"/>
    </location>
</feature>
<evidence type="ECO:0000313" key="6">
    <source>
        <dbReference type="EMBL" id="CAH8390727.1"/>
    </source>
</evidence>
<evidence type="ECO:0000256" key="2">
    <source>
        <dbReference type="ARBA" id="ARBA00022776"/>
    </source>
</evidence>
<accession>A0ABC8M395</accession>
<dbReference type="SUPFAM" id="SSF50978">
    <property type="entry name" value="WD40 repeat-like"/>
    <property type="match status" value="1"/>
</dbReference>
<evidence type="ECO:0000256" key="4">
    <source>
        <dbReference type="ARBA" id="ARBA00023306"/>
    </source>
</evidence>
<keyword evidence="3" id="KW-0833">Ubl conjugation pathway</keyword>
<dbReference type="InterPro" id="IPR015943">
    <property type="entry name" value="WD40/YVTN_repeat-like_dom_sf"/>
</dbReference>
<gene>
    <name evidence="6" type="ORF">ERUC_LOCUS43210</name>
</gene>
<dbReference type="Gene3D" id="2.130.10.10">
    <property type="entry name" value="YVTN repeat-like/Quinoprotein amine dehydrogenase"/>
    <property type="match status" value="1"/>
</dbReference>
<proteinExistence type="predicted"/>
<dbReference type="Pfam" id="PF12894">
    <property type="entry name" value="ANAPC4_WD40"/>
    <property type="match status" value="1"/>
</dbReference>
<keyword evidence="2" id="KW-0498">Mitosis</keyword>
<dbReference type="GO" id="GO:0051301">
    <property type="term" value="P:cell division"/>
    <property type="evidence" value="ECO:0007669"/>
    <property type="project" value="UniProtKB-KW"/>
</dbReference>
<keyword evidence="4" id="KW-0131">Cell cycle</keyword>
<dbReference type="InterPro" id="IPR024789">
    <property type="entry name" value="APC4"/>
</dbReference>
<dbReference type="PANTHER" id="PTHR13260:SF0">
    <property type="entry name" value="ANAPHASE-PROMOTING COMPLEX SUBUNIT 4"/>
    <property type="match status" value="1"/>
</dbReference>
<dbReference type="InterPro" id="IPR024977">
    <property type="entry name" value="Apc4-like_WD40_dom"/>
</dbReference>
<name>A0ABC8M395_ERUVS</name>
<keyword evidence="1" id="KW-0132">Cell division</keyword>
<organism evidence="6 7">
    <name type="scientific">Eruca vesicaria subsp. sativa</name>
    <name type="common">Garden rocket</name>
    <name type="synonym">Eruca sativa</name>
    <dbReference type="NCBI Taxonomy" id="29727"/>
    <lineage>
        <taxon>Eukaryota</taxon>
        <taxon>Viridiplantae</taxon>
        <taxon>Streptophyta</taxon>
        <taxon>Embryophyta</taxon>
        <taxon>Tracheophyta</taxon>
        <taxon>Spermatophyta</taxon>
        <taxon>Magnoliopsida</taxon>
        <taxon>eudicotyledons</taxon>
        <taxon>Gunneridae</taxon>
        <taxon>Pentapetalae</taxon>
        <taxon>rosids</taxon>
        <taxon>malvids</taxon>
        <taxon>Brassicales</taxon>
        <taxon>Brassicaceae</taxon>
        <taxon>Brassiceae</taxon>
        <taxon>Eruca</taxon>
    </lineage>
</organism>
<evidence type="ECO:0000256" key="1">
    <source>
        <dbReference type="ARBA" id="ARBA00022618"/>
    </source>
</evidence>
<evidence type="ECO:0000313" key="7">
    <source>
        <dbReference type="Proteomes" id="UP001642260"/>
    </source>
</evidence>